<proteinExistence type="predicted"/>
<feature type="region of interest" description="Disordered" evidence="1">
    <location>
        <begin position="1"/>
        <end position="49"/>
    </location>
</feature>
<accession>A0A9P7HM94</accession>
<evidence type="ECO:0000313" key="3">
    <source>
        <dbReference type="Proteomes" id="UP000750502"/>
    </source>
</evidence>
<feature type="compositionally biased region" description="Low complexity" evidence="1">
    <location>
        <begin position="15"/>
        <end position="29"/>
    </location>
</feature>
<evidence type="ECO:0000313" key="2">
    <source>
        <dbReference type="EMBL" id="KAG5762185.1"/>
    </source>
</evidence>
<keyword evidence="3" id="KW-1185">Reference proteome</keyword>
<protein>
    <submittedName>
        <fullName evidence="2">Uncharacterized protein</fullName>
    </submittedName>
</protein>
<dbReference type="EMBL" id="JADFTT010000392">
    <property type="protein sequence ID" value="KAG5762185.1"/>
    <property type="molecule type" value="Genomic_DNA"/>
</dbReference>
<gene>
    <name evidence="2" type="ORF">H9Q72_009709</name>
</gene>
<dbReference type="OrthoDB" id="5050747at2759"/>
<evidence type="ECO:0000256" key="1">
    <source>
        <dbReference type="SAM" id="MobiDB-lite"/>
    </source>
</evidence>
<dbReference type="AlphaFoldDB" id="A0A9P7HM94"/>
<reference evidence="2" key="1">
    <citation type="journal article" date="2020" name="bioRxiv">
        <title>Historical genomics reveals the evolutionary mechanisms behind multiple outbreaks of the host-specific coffee wilt pathogen Fusarium xylarioides.</title>
        <authorList>
            <person name="Peck D."/>
            <person name="Nowell R.W."/>
            <person name="Flood J."/>
            <person name="Ryan M.J."/>
            <person name="Barraclough T.G."/>
        </authorList>
    </citation>
    <scope>NUCLEOTIDE SEQUENCE</scope>
    <source>
        <strain evidence="2">IMI 127659i</strain>
    </source>
</reference>
<reference evidence="2" key="2">
    <citation type="submission" date="2020-10" db="EMBL/GenBank/DDBJ databases">
        <authorList>
            <person name="Peck L.D."/>
            <person name="Nowell R.W."/>
            <person name="Flood J."/>
            <person name="Ryan M.J."/>
            <person name="Barraclough T.G."/>
        </authorList>
    </citation>
    <scope>NUCLEOTIDE SEQUENCE</scope>
    <source>
        <strain evidence="2">IMI 127659i</strain>
    </source>
</reference>
<sequence length="137" mass="15385">MRQASMLHYVRVRQATEPSSREATSSTAAEQDEEQRSVTPTALDVGDSANVDLPDLSRHLLGNIQDVIHDMGLATEFTTYKQFAFSNIASGQYKEKLLSFLNTKRPDPDRSLVPIEAFASDNERSNWDTHCLKIDNL</sequence>
<organism evidence="2 3">
    <name type="scientific">Fusarium xylarioides</name>
    <dbReference type="NCBI Taxonomy" id="221167"/>
    <lineage>
        <taxon>Eukaryota</taxon>
        <taxon>Fungi</taxon>
        <taxon>Dikarya</taxon>
        <taxon>Ascomycota</taxon>
        <taxon>Pezizomycotina</taxon>
        <taxon>Sordariomycetes</taxon>
        <taxon>Hypocreomycetidae</taxon>
        <taxon>Hypocreales</taxon>
        <taxon>Nectriaceae</taxon>
        <taxon>Fusarium</taxon>
        <taxon>Fusarium fujikuroi species complex</taxon>
    </lineage>
</organism>
<dbReference type="Proteomes" id="UP000750502">
    <property type="component" value="Unassembled WGS sequence"/>
</dbReference>
<comment type="caution">
    <text evidence="2">The sequence shown here is derived from an EMBL/GenBank/DDBJ whole genome shotgun (WGS) entry which is preliminary data.</text>
</comment>
<name>A0A9P7HM94_9HYPO</name>